<feature type="region of interest" description="Disordered" evidence="1">
    <location>
        <begin position="1"/>
        <end position="77"/>
    </location>
</feature>
<proteinExistence type="predicted"/>
<evidence type="ECO:0000256" key="1">
    <source>
        <dbReference type="SAM" id="MobiDB-lite"/>
    </source>
</evidence>
<dbReference type="Pfam" id="PF01266">
    <property type="entry name" value="DAO"/>
    <property type="match status" value="1"/>
</dbReference>
<feature type="compositionally biased region" description="Basic and acidic residues" evidence="1">
    <location>
        <begin position="29"/>
        <end position="42"/>
    </location>
</feature>
<name>A0A2N9HYB3_FAGSY</name>
<dbReference type="InterPro" id="IPR036188">
    <property type="entry name" value="FAD/NAD-bd_sf"/>
</dbReference>
<dbReference type="Gene3D" id="3.50.50.60">
    <property type="entry name" value="FAD/NAD(P)-binding domain"/>
    <property type="match status" value="1"/>
</dbReference>
<gene>
    <name evidence="3" type="ORF">FSB_LOCUS44990</name>
</gene>
<feature type="compositionally biased region" description="Basic and acidic residues" evidence="1">
    <location>
        <begin position="1"/>
        <end position="17"/>
    </location>
</feature>
<organism evidence="3">
    <name type="scientific">Fagus sylvatica</name>
    <name type="common">Beechnut</name>
    <dbReference type="NCBI Taxonomy" id="28930"/>
    <lineage>
        <taxon>Eukaryota</taxon>
        <taxon>Viridiplantae</taxon>
        <taxon>Streptophyta</taxon>
        <taxon>Embryophyta</taxon>
        <taxon>Tracheophyta</taxon>
        <taxon>Spermatophyta</taxon>
        <taxon>Magnoliopsida</taxon>
        <taxon>eudicotyledons</taxon>
        <taxon>Gunneridae</taxon>
        <taxon>Pentapetalae</taxon>
        <taxon>rosids</taxon>
        <taxon>fabids</taxon>
        <taxon>Fagales</taxon>
        <taxon>Fagaceae</taxon>
        <taxon>Fagus</taxon>
    </lineage>
</organism>
<dbReference type="EMBL" id="OIVN01004396">
    <property type="protein sequence ID" value="SPD17108.1"/>
    <property type="molecule type" value="Genomic_DNA"/>
</dbReference>
<dbReference type="AlphaFoldDB" id="A0A2N9HYB3"/>
<protein>
    <recommendedName>
        <fullName evidence="2">FAD dependent oxidoreductase domain-containing protein</fullName>
    </recommendedName>
</protein>
<reference evidence="3" key="1">
    <citation type="submission" date="2018-02" db="EMBL/GenBank/DDBJ databases">
        <authorList>
            <person name="Cohen D.B."/>
            <person name="Kent A.D."/>
        </authorList>
    </citation>
    <scope>NUCLEOTIDE SEQUENCE</scope>
</reference>
<accession>A0A2N9HYB3</accession>
<evidence type="ECO:0000313" key="3">
    <source>
        <dbReference type="EMBL" id="SPD17108.1"/>
    </source>
</evidence>
<sequence length="189" mass="20394">MAGAEKKGGRQKQREQKGGGVGSVVSNQDRTEEEEKGKREEQWATGKIPFRPRSPSHGGEGVPRGPKQKEGRVRGGRGGCAGVRREVAVQFLTLGFDVVIIGAGIIGLTIARQLLIGSELSVAVVEKAVPCSGATGAETRRELVKLGERGQPHKAWREVIKLGEREQPHKIIEIVGRPETIEQAWIGPD</sequence>
<feature type="domain" description="FAD dependent oxidoreductase" evidence="2">
    <location>
        <begin position="97"/>
        <end position="139"/>
    </location>
</feature>
<dbReference type="InterPro" id="IPR006076">
    <property type="entry name" value="FAD-dep_OxRdtase"/>
</dbReference>
<dbReference type="SUPFAM" id="SSF51905">
    <property type="entry name" value="FAD/NAD(P)-binding domain"/>
    <property type="match status" value="1"/>
</dbReference>
<evidence type="ECO:0000259" key="2">
    <source>
        <dbReference type="Pfam" id="PF01266"/>
    </source>
</evidence>